<gene>
    <name evidence="2" type="ORF">TWF694_004037</name>
</gene>
<protein>
    <submittedName>
        <fullName evidence="2">Uncharacterized protein</fullName>
    </submittedName>
</protein>
<reference evidence="2 3" key="1">
    <citation type="submission" date="2019-10" db="EMBL/GenBank/DDBJ databases">
        <authorList>
            <person name="Palmer J.M."/>
        </authorList>
    </citation>
    <scope>NUCLEOTIDE SEQUENCE [LARGE SCALE GENOMIC DNA]</scope>
    <source>
        <strain evidence="2 3">TWF694</strain>
    </source>
</reference>
<feature type="region of interest" description="Disordered" evidence="1">
    <location>
        <begin position="255"/>
        <end position="274"/>
    </location>
</feature>
<evidence type="ECO:0000256" key="1">
    <source>
        <dbReference type="SAM" id="MobiDB-lite"/>
    </source>
</evidence>
<evidence type="ECO:0000313" key="2">
    <source>
        <dbReference type="EMBL" id="KAK6528802.1"/>
    </source>
</evidence>
<comment type="caution">
    <text evidence="2">The sequence shown here is derived from an EMBL/GenBank/DDBJ whole genome shotgun (WGS) entry which is preliminary data.</text>
</comment>
<name>A0AAV9WWW9_9PEZI</name>
<dbReference type="AlphaFoldDB" id="A0AAV9WWW9"/>
<evidence type="ECO:0000313" key="3">
    <source>
        <dbReference type="Proteomes" id="UP001365542"/>
    </source>
</evidence>
<dbReference type="EMBL" id="JAVHJO010000014">
    <property type="protein sequence ID" value="KAK6528802.1"/>
    <property type="molecule type" value="Genomic_DNA"/>
</dbReference>
<proteinExistence type="predicted"/>
<keyword evidence="3" id="KW-1185">Reference proteome</keyword>
<feature type="region of interest" description="Disordered" evidence="1">
    <location>
        <begin position="110"/>
        <end position="177"/>
    </location>
</feature>
<sequence>MLQVLLPPSLATRPGSLKSHNGLPILQPCVQAADIFPSSSPLRRKEEFFPANINIKMALPTPGSGQKALKQFDRAAEISSTGTGKQATSKLLIPSKEKFLPGFRGYDAPVGLPESPTESAFSEFPISPPLKQSRSESLPGGLPRSISELQLSTPTTADSSSYVADGFRPRGNSIQNPPSYDTIYGGLGQGGSSTSFGTNEAGPLPTKHLHTVPSVSLFQTPSTPSTPSSPSTPASATVGPLLYARFPETQNANPRRISLPYKAPSTPGLTHSSREMQRVQVRTIFSQFFKSIQFSCNDTEKCLVYAYSDASSMKVPWNIPLERALRQLWKQVMEYDAISGKSKPESQGKRELATYHAVAMGLISSDLSSERLCTIWDRSLAFSTPGRRECVQGWLSFTEFVAVVWMVGMAATDPSFI</sequence>
<dbReference type="Proteomes" id="UP001365542">
    <property type="component" value="Unassembled WGS sequence"/>
</dbReference>
<accession>A0AAV9WWW9</accession>
<organism evidence="2 3">
    <name type="scientific">Orbilia ellipsospora</name>
    <dbReference type="NCBI Taxonomy" id="2528407"/>
    <lineage>
        <taxon>Eukaryota</taxon>
        <taxon>Fungi</taxon>
        <taxon>Dikarya</taxon>
        <taxon>Ascomycota</taxon>
        <taxon>Pezizomycotina</taxon>
        <taxon>Orbiliomycetes</taxon>
        <taxon>Orbiliales</taxon>
        <taxon>Orbiliaceae</taxon>
        <taxon>Orbilia</taxon>
    </lineage>
</organism>
<feature type="compositionally biased region" description="Polar residues" evidence="1">
    <location>
        <begin position="147"/>
        <end position="162"/>
    </location>
</feature>